<keyword evidence="3" id="KW-1185">Reference proteome</keyword>
<dbReference type="AlphaFoldDB" id="A0A9W6WKJ0"/>
<dbReference type="Proteomes" id="UP001165120">
    <property type="component" value="Unassembled WGS sequence"/>
</dbReference>
<reference evidence="2" key="1">
    <citation type="submission" date="2023-04" db="EMBL/GenBank/DDBJ databases">
        <title>Candida boidinii NBRC 10035.</title>
        <authorList>
            <person name="Ichikawa N."/>
            <person name="Sato H."/>
            <person name="Tonouchi N."/>
        </authorList>
    </citation>
    <scope>NUCLEOTIDE SEQUENCE</scope>
    <source>
        <strain evidence="2">NBRC 10035</strain>
    </source>
</reference>
<accession>A0A9W6WKJ0</accession>
<organism evidence="2 3">
    <name type="scientific">Candida boidinii</name>
    <name type="common">Yeast</name>
    <dbReference type="NCBI Taxonomy" id="5477"/>
    <lineage>
        <taxon>Eukaryota</taxon>
        <taxon>Fungi</taxon>
        <taxon>Dikarya</taxon>
        <taxon>Ascomycota</taxon>
        <taxon>Saccharomycotina</taxon>
        <taxon>Pichiomycetes</taxon>
        <taxon>Pichiales</taxon>
        <taxon>Pichiaceae</taxon>
        <taxon>Ogataea</taxon>
        <taxon>Ogataea/Candida clade</taxon>
    </lineage>
</organism>
<proteinExistence type="predicted"/>
<keyword evidence="1" id="KW-1133">Transmembrane helix</keyword>
<sequence>MFVFVVAVAAVVDLDVGHSKDYAVAVVVVVAAAAAAAAGFDVVVIVIAVGFVKGLKEQLNHQIILFVQEGKRTLPFDVVTVVFAFGPDDEVVPVAVVADDDDRDVVLVANVVPDVPCVDVPVGKSE</sequence>
<gene>
    <name evidence="2" type="ORF">Cboi02_000634900</name>
</gene>
<evidence type="ECO:0000313" key="2">
    <source>
        <dbReference type="EMBL" id="GME80239.1"/>
    </source>
</evidence>
<evidence type="ECO:0000256" key="1">
    <source>
        <dbReference type="SAM" id="Phobius"/>
    </source>
</evidence>
<keyword evidence="1" id="KW-0812">Transmembrane</keyword>
<evidence type="ECO:0000313" key="3">
    <source>
        <dbReference type="Proteomes" id="UP001165120"/>
    </source>
</evidence>
<protein>
    <submittedName>
        <fullName evidence="2">Unnamed protein product</fullName>
    </submittedName>
</protein>
<feature type="transmembrane region" description="Helical" evidence="1">
    <location>
        <begin position="24"/>
        <end position="52"/>
    </location>
</feature>
<keyword evidence="1" id="KW-0472">Membrane</keyword>
<name>A0A9W6WKJ0_CANBO</name>
<comment type="caution">
    <text evidence="2">The sequence shown here is derived from an EMBL/GenBank/DDBJ whole genome shotgun (WGS) entry which is preliminary data.</text>
</comment>
<dbReference type="EMBL" id="BSXN01003927">
    <property type="protein sequence ID" value="GME80239.1"/>
    <property type="molecule type" value="Genomic_DNA"/>
</dbReference>